<gene>
    <name evidence="1" type="ORF">H6A31_09940</name>
</gene>
<proteinExistence type="predicted"/>
<dbReference type="PROSITE" id="PS51257">
    <property type="entry name" value="PROKAR_LIPOPROTEIN"/>
    <property type="match status" value="1"/>
</dbReference>
<dbReference type="InterPro" id="IPR015943">
    <property type="entry name" value="WD40/YVTN_repeat-like_dom_sf"/>
</dbReference>
<evidence type="ECO:0000313" key="2">
    <source>
        <dbReference type="Proteomes" id="UP000703295"/>
    </source>
</evidence>
<sequence>MKLKDLFKVKHAGAALLLVVALLAGSCSKEKGIGNGDNPPPAGQPASFELKTKLDSVLPVMLAPDSVFKLEYAAEHVKSVSVADVPTGWTADLDEKAGTVTVKASAEAVQKAKITLKAVGEDTKEVTKAVEFYCLNSFTDPKGVFVLNEGNMTTENGSLTYITPEGYVIGDAYKAVNGTELGNVAQDMAFYNGKIYVITQNGDQNPEGTKFVNDGMLIVMNAKTLKKEMALSKTELQGLDWPTHIAVLDEAHVYLRDNVGIYRLNLQTKELKLVSGTEKAPKSQFVVMNGKVYTYKSGLVGGILEISPESDQAKSIRFPFKVSCPINTVLGIKAADDGDIWLMSTGNGKKAIGKFNLASKTIIQRQINVTPFVGSSGVAFAVKGKDFYYTDDKNTTVYQMTFDDNKELDSESGLKAEKLLCELNDIDDNAGLLYNGMAVHPVTGHVFINTIKGYAQFTTNQIWEFDFKTNAETPVAKYENYTHFPAGFFFAPNNN</sequence>
<dbReference type="Pfam" id="PF16819">
    <property type="entry name" value="DUF5074"/>
    <property type="match status" value="1"/>
</dbReference>
<dbReference type="EMBL" id="JACJJW010000026">
    <property type="protein sequence ID" value="MBM6758995.1"/>
    <property type="molecule type" value="Genomic_DNA"/>
</dbReference>
<reference evidence="1 2" key="1">
    <citation type="journal article" date="2021" name="Sci. Rep.">
        <title>The distribution of antibiotic resistance genes in chicken gut microbiota commensals.</title>
        <authorList>
            <person name="Juricova H."/>
            <person name="Matiasovicova J."/>
            <person name="Kubasova T."/>
            <person name="Cejkova D."/>
            <person name="Rychlik I."/>
        </authorList>
    </citation>
    <scope>NUCLEOTIDE SEQUENCE [LARGE SCALE GENOMIC DNA]</scope>
    <source>
        <strain evidence="1 2">An801</strain>
    </source>
</reference>
<dbReference type="RefSeq" id="WP_204476169.1">
    <property type="nucleotide sequence ID" value="NZ_JACJJW010000026.1"/>
</dbReference>
<dbReference type="Proteomes" id="UP000703295">
    <property type="component" value="Unassembled WGS sequence"/>
</dbReference>
<comment type="caution">
    <text evidence="1">The sequence shown here is derived from an EMBL/GenBank/DDBJ whole genome shotgun (WGS) entry which is preliminary data.</text>
</comment>
<evidence type="ECO:0000313" key="1">
    <source>
        <dbReference type="EMBL" id="MBM6758995.1"/>
    </source>
</evidence>
<protein>
    <recommendedName>
        <fullName evidence="3">DUF5074 domain-containing protein</fullName>
    </recommendedName>
</protein>
<dbReference type="Gene3D" id="2.130.10.10">
    <property type="entry name" value="YVTN repeat-like/Quinoprotein amine dehydrogenase"/>
    <property type="match status" value="1"/>
</dbReference>
<organism evidence="1 2">
    <name type="scientific">Bacteroides mediterraneensis</name>
    <dbReference type="NCBI Taxonomy" id="1841856"/>
    <lineage>
        <taxon>Bacteria</taxon>
        <taxon>Pseudomonadati</taxon>
        <taxon>Bacteroidota</taxon>
        <taxon>Bacteroidia</taxon>
        <taxon>Bacteroidales</taxon>
        <taxon>Bacteroidaceae</taxon>
        <taxon>Bacteroides</taxon>
    </lineage>
</organism>
<dbReference type="SUPFAM" id="SSF75011">
    <property type="entry name" value="3-carboxy-cis,cis-mucoante lactonizing enzyme"/>
    <property type="match status" value="1"/>
</dbReference>
<keyword evidence="2" id="KW-1185">Reference proteome</keyword>
<name>A0ABS2EWG7_9BACE</name>
<evidence type="ECO:0008006" key="3">
    <source>
        <dbReference type="Google" id="ProtNLM"/>
    </source>
</evidence>
<accession>A0ABS2EWG7</accession>
<dbReference type="InterPro" id="IPR031815">
    <property type="entry name" value="DUF5074"/>
</dbReference>